<dbReference type="InterPro" id="IPR005570">
    <property type="entry name" value="RPABC3"/>
</dbReference>
<dbReference type="GO" id="GO:0005666">
    <property type="term" value="C:RNA polymerase III complex"/>
    <property type="evidence" value="ECO:0007669"/>
    <property type="project" value="TreeGrafter"/>
</dbReference>
<dbReference type="GO" id="GO:0006351">
    <property type="term" value="P:DNA-templated transcription"/>
    <property type="evidence" value="ECO:0007669"/>
    <property type="project" value="InterPro"/>
</dbReference>
<dbReference type="GO" id="GO:0003899">
    <property type="term" value="F:DNA-directed RNA polymerase activity"/>
    <property type="evidence" value="ECO:0007669"/>
    <property type="project" value="InterPro"/>
</dbReference>
<sequence>MQGPFVLPGDSGGPSGRPRCSDSPPVLNTFDRSPRLDFVRSISRRISGCLLRLVFANMAELLFEDIFTLTRIDPDGKKFDKGAELNGYKIRIANSYNISLEDAKASWHHLASVMLLDGSPHTFVPRRSWARVTRANASSGSREAFKSVVEGNRKSLADKFEYVMHGKLYKISEAPSGGHNVKVYVLIFVFVFLF</sequence>
<dbReference type="InterPro" id="IPR012340">
    <property type="entry name" value="NA-bd_OB-fold"/>
</dbReference>
<protein>
    <submittedName>
        <fullName evidence="5">Uncharacterized protein</fullName>
    </submittedName>
</protein>
<comment type="subcellular location">
    <subcellularLocation>
        <location evidence="1">Nucleus</location>
    </subcellularLocation>
</comment>
<dbReference type="PANTHER" id="PTHR10917">
    <property type="entry name" value="DNA-DIRECTED RNA POLYMERASES I, II, AND III SUBUNIT RPABC3"/>
    <property type="match status" value="1"/>
</dbReference>
<evidence type="ECO:0000256" key="2">
    <source>
        <dbReference type="ARBA" id="ARBA00008912"/>
    </source>
</evidence>
<comment type="similarity">
    <text evidence="2">Belongs to the eukaryotic RPB8 RNA polymerase subunit family.</text>
</comment>
<gene>
    <name evidence="5" type="ORF">ZIOFF_051748</name>
</gene>
<evidence type="ECO:0000313" key="5">
    <source>
        <dbReference type="EMBL" id="KAG6490451.1"/>
    </source>
</evidence>
<feature type="compositionally biased region" description="Low complexity" evidence="4">
    <location>
        <begin position="16"/>
        <end position="25"/>
    </location>
</feature>
<evidence type="ECO:0000256" key="3">
    <source>
        <dbReference type="ARBA" id="ARBA00023242"/>
    </source>
</evidence>
<dbReference type="GO" id="GO:0005665">
    <property type="term" value="C:RNA polymerase II, core complex"/>
    <property type="evidence" value="ECO:0007669"/>
    <property type="project" value="TreeGrafter"/>
</dbReference>
<dbReference type="SUPFAM" id="SSF50249">
    <property type="entry name" value="Nucleic acid-binding proteins"/>
    <property type="match status" value="1"/>
</dbReference>
<evidence type="ECO:0000313" key="6">
    <source>
        <dbReference type="Proteomes" id="UP000734854"/>
    </source>
</evidence>
<keyword evidence="3" id="KW-0539">Nucleus</keyword>
<reference evidence="5 6" key="1">
    <citation type="submission" date="2020-08" db="EMBL/GenBank/DDBJ databases">
        <title>Plant Genome Project.</title>
        <authorList>
            <person name="Zhang R.-G."/>
        </authorList>
    </citation>
    <scope>NUCLEOTIDE SEQUENCE [LARGE SCALE GENOMIC DNA]</scope>
    <source>
        <tissue evidence="5">Rhizome</tissue>
    </source>
</reference>
<name>A0A8J5FU07_ZINOF</name>
<dbReference type="GO" id="GO:0005736">
    <property type="term" value="C:RNA polymerase I complex"/>
    <property type="evidence" value="ECO:0007669"/>
    <property type="project" value="TreeGrafter"/>
</dbReference>
<dbReference type="PANTHER" id="PTHR10917:SF0">
    <property type="entry name" value="DNA-DIRECTED RNA POLYMERASES I, II, AND III SUBUNIT RPABC3"/>
    <property type="match status" value="1"/>
</dbReference>
<proteinExistence type="inferred from homology"/>
<evidence type="ECO:0000256" key="4">
    <source>
        <dbReference type="SAM" id="MobiDB-lite"/>
    </source>
</evidence>
<feature type="region of interest" description="Disordered" evidence="4">
    <location>
        <begin position="1"/>
        <end position="26"/>
    </location>
</feature>
<dbReference type="Gene3D" id="2.40.50.140">
    <property type="entry name" value="Nucleic acid-binding proteins"/>
    <property type="match status" value="1"/>
</dbReference>
<comment type="caution">
    <text evidence="5">The sequence shown here is derived from an EMBL/GenBank/DDBJ whole genome shotgun (WGS) entry which is preliminary data.</text>
</comment>
<accession>A0A8J5FU07</accession>
<dbReference type="Proteomes" id="UP000734854">
    <property type="component" value="Unassembled WGS sequence"/>
</dbReference>
<dbReference type="Pfam" id="PF03870">
    <property type="entry name" value="RNA_pol_Rpb8"/>
    <property type="match status" value="1"/>
</dbReference>
<evidence type="ECO:0000256" key="1">
    <source>
        <dbReference type="ARBA" id="ARBA00004123"/>
    </source>
</evidence>
<dbReference type="EMBL" id="JACMSC010000014">
    <property type="protein sequence ID" value="KAG6490451.1"/>
    <property type="molecule type" value="Genomic_DNA"/>
</dbReference>
<keyword evidence="6" id="KW-1185">Reference proteome</keyword>
<organism evidence="5 6">
    <name type="scientific">Zingiber officinale</name>
    <name type="common">Ginger</name>
    <name type="synonym">Amomum zingiber</name>
    <dbReference type="NCBI Taxonomy" id="94328"/>
    <lineage>
        <taxon>Eukaryota</taxon>
        <taxon>Viridiplantae</taxon>
        <taxon>Streptophyta</taxon>
        <taxon>Embryophyta</taxon>
        <taxon>Tracheophyta</taxon>
        <taxon>Spermatophyta</taxon>
        <taxon>Magnoliopsida</taxon>
        <taxon>Liliopsida</taxon>
        <taxon>Zingiberales</taxon>
        <taxon>Zingiberaceae</taxon>
        <taxon>Zingiber</taxon>
    </lineage>
</organism>
<dbReference type="AlphaFoldDB" id="A0A8J5FU07"/>